<protein>
    <recommendedName>
        <fullName evidence="1">TLDc domain-containing protein</fullName>
    </recommendedName>
</protein>
<evidence type="ECO:0000313" key="4">
    <source>
        <dbReference type="Proteomes" id="UP000663828"/>
    </source>
</evidence>
<proteinExistence type="predicted"/>
<evidence type="ECO:0000259" key="1">
    <source>
        <dbReference type="PROSITE" id="PS51886"/>
    </source>
</evidence>
<dbReference type="EMBL" id="CAJNOR010000011">
    <property type="protein sequence ID" value="CAF0750852.1"/>
    <property type="molecule type" value="Genomic_DNA"/>
</dbReference>
<dbReference type="Proteomes" id="UP000663828">
    <property type="component" value="Unassembled WGS sequence"/>
</dbReference>
<comment type="caution">
    <text evidence="2">The sequence shown here is derived from an EMBL/GenBank/DDBJ whole genome shotgun (WGS) entry which is preliminary data.</text>
</comment>
<gene>
    <name evidence="3" type="ORF">EDS130_LOCUS11634</name>
    <name evidence="2" type="ORF">XAT740_LOCUS413</name>
</gene>
<dbReference type="Pfam" id="PF07534">
    <property type="entry name" value="TLD"/>
    <property type="match status" value="1"/>
</dbReference>
<reference evidence="2" key="1">
    <citation type="submission" date="2021-02" db="EMBL/GenBank/DDBJ databases">
        <authorList>
            <person name="Nowell W R."/>
        </authorList>
    </citation>
    <scope>NUCLEOTIDE SEQUENCE</scope>
</reference>
<organism evidence="2 4">
    <name type="scientific">Adineta ricciae</name>
    <name type="common">Rotifer</name>
    <dbReference type="NCBI Taxonomy" id="249248"/>
    <lineage>
        <taxon>Eukaryota</taxon>
        <taxon>Metazoa</taxon>
        <taxon>Spiralia</taxon>
        <taxon>Gnathifera</taxon>
        <taxon>Rotifera</taxon>
        <taxon>Eurotatoria</taxon>
        <taxon>Bdelloidea</taxon>
        <taxon>Adinetida</taxon>
        <taxon>Adinetidae</taxon>
        <taxon>Adineta</taxon>
    </lineage>
</organism>
<sequence>MSALVCDVTGCRRDYDTVCTHCHANFCSKHYVSHVKNANQDLVPIADELNALINKIQYTNPMHQAFQQLEQSREMSHRHIDNLYDEKKRQLQFEVDLKRELQLNKLLELNKKVTKLVYEGDASFKQIESLKRDFDDIKKQNKHFQKSNFINFSLESSGLKANLLNKDFFFGDGTLLSYEQQAKLNEFYGKETQKWSLIYKATRDGFSSVAFHKHCDHRGPTMTIIQSKPSGYLFGGYTSVSWRSTKGYIEDCYGPFLFTLTNPHGIPPTRYPVLEQNYAIYNKKEFGPTFGCGHDLHVCDDSKSSSGSYCYFPWSYSDRTHRGSDTFTGSKFFQANDIEVYQLADS</sequence>
<dbReference type="PANTHER" id="PTHR23354:SF122">
    <property type="entry name" value="GTPASE-ACTIVATING PROTEIN SKYWALKER"/>
    <property type="match status" value="1"/>
</dbReference>
<name>A0A813P891_ADIRI</name>
<accession>A0A813P891</accession>
<dbReference type="AlphaFoldDB" id="A0A813P891"/>
<dbReference type="OrthoDB" id="27341at2759"/>
<keyword evidence="4" id="KW-1185">Reference proteome</keyword>
<dbReference type="EMBL" id="CAJNOJ010000043">
    <property type="protein sequence ID" value="CAF0937451.1"/>
    <property type="molecule type" value="Genomic_DNA"/>
</dbReference>
<evidence type="ECO:0000313" key="3">
    <source>
        <dbReference type="EMBL" id="CAF0937451.1"/>
    </source>
</evidence>
<dbReference type="PROSITE" id="PS51886">
    <property type="entry name" value="TLDC"/>
    <property type="match status" value="1"/>
</dbReference>
<dbReference type="SMART" id="SM00584">
    <property type="entry name" value="TLDc"/>
    <property type="match status" value="1"/>
</dbReference>
<feature type="domain" description="TLDc" evidence="1">
    <location>
        <begin position="174"/>
        <end position="344"/>
    </location>
</feature>
<dbReference type="PANTHER" id="PTHR23354">
    <property type="entry name" value="NUCLEOLAR PROTEIN 7/ESTROGEN RECEPTOR COACTIVATOR-RELATED"/>
    <property type="match status" value="1"/>
</dbReference>
<dbReference type="InterPro" id="IPR006571">
    <property type="entry name" value="TLDc_dom"/>
</dbReference>
<dbReference type="Proteomes" id="UP000663852">
    <property type="component" value="Unassembled WGS sequence"/>
</dbReference>
<evidence type="ECO:0000313" key="2">
    <source>
        <dbReference type="EMBL" id="CAF0750852.1"/>
    </source>
</evidence>